<feature type="region of interest" description="Disordered" evidence="1">
    <location>
        <begin position="45"/>
        <end position="67"/>
    </location>
</feature>
<organism evidence="2">
    <name type="scientific">bioreactor metagenome</name>
    <dbReference type="NCBI Taxonomy" id="1076179"/>
    <lineage>
        <taxon>unclassified sequences</taxon>
        <taxon>metagenomes</taxon>
        <taxon>ecological metagenomes</taxon>
    </lineage>
</organism>
<dbReference type="PANTHER" id="PTHR43169:SF2">
    <property type="entry name" value="NAD_GMP SYNTHASE DOMAIN-CONTAINING PROTEIN"/>
    <property type="match status" value="1"/>
</dbReference>
<dbReference type="PANTHER" id="PTHR43169">
    <property type="entry name" value="EXSB FAMILY PROTEIN"/>
    <property type="match status" value="1"/>
</dbReference>
<sequence>MHSNLARIEVTDKEFEGALLKREKISRYLKNLGFDYVTLDLEGFRSGSMDEPHMRKKAEEKAETESK</sequence>
<comment type="caution">
    <text evidence="2">The sequence shown here is derived from an EMBL/GenBank/DDBJ whole genome shotgun (WGS) entry which is preliminary data.</text>
</comment>
<dbReference type="AlphaFoldDB" id="A0A645DRX2"/>
<evidence type="ECO:0000256" key="1">
    <source>
        <dbReference type="SAM" id="MobiDB-lite"/>
    </source>
</evidence>
<name>A0A645DRX2_9ZZZZ</name>
<dbReference type="InterPro" id="IPR052188">
    <property type="entry name" value="Ni-pincer_cofactor_biosynth"/>
</dbReference>
<accession>A0A645DRX2</accession>
<reference evidence="2" key="1">
    <citation type="submission" date="2019-08" db="EMBL/GenBank/DDBJ databases">
        <authorList>
            <person name="Kucharzyk K."/>
            <person name="Murdoch R.W."/>
            <person name="Higgins S."/>
            <person name="Loffler F."/>
        </authorList>
    </citation>
    <scope>NUCLEOTIDE SEQUENCE</scope>
</reference>
<protein>
    <submittedName>
        <fullName evidence="2">Uncharacterized protein</fullName>
    </submittedName>
</protein>
<dbReference type="EMBL" id="VSSQ01039000">
    <property type="protein sequence ID" value="MPM92015.1"/>
    <property type="molecule type" value="Genomic_DNA"/>
</dbReference>
<gene>
    <name evidence="2" type="ORF">SDC9_139149</name>
</gene>
<proteinExistence type="predicted"/>
<evidence type="ECO:0000313" key="2">
    <source>
        <dbReference type="EMBL" id="MPM92015.1"/>
    </source>
</evidence>
<feature type="compositionally biased region" description="Basic and acidic residues" evidence="1">
    <location>
        <begin position="48"/>
        <end position="67"/>
    </location>
</feature>